<comment type="caution">
    <text evidence="3">The sequence shown here is derived from an EMBL/GenBank/DDBJ whole genome shotgun (WGS) entry which is preliminary data.</text>
</comment>
<evidence type="ECO:0000259" key="1">
    <source>
        <dbReference type="PROSITE" id="PS50980"/>
    </source>
</evidence>
<reference evidence="3 4" key="1">
    <citation type="submission" date="2024-10" db="EMBL/GenBank/DDBJ databases">
        <title>The Natural Products Discovery Center: Release of the First 8490 Sequenced Strains for Exploring Actinobacteria Biosynthetic Diversity.</title>
        <authorList>
            <person name="Kalkreuter E."/>
            <person name="Kautsar S.A."/>
            <person name="Yang D."/>
            <person name="Bader C.D."/>
            <person name="Teijaro C.N."/>
            <person name="Fluegel L."/>
            <person name="Davis C.M."/>
            <person name="Simpson J.R."/>
            <person name="Lauterbach L."/>
            <person name="Steele A.D."/>
            <person name="Gui C."/>
            <person name="Meng S."/>
            <person name="Li G."/>
            <person name="Viehrig K."/>
            <person name="Ye F."/>
            <person name="Su P."/>
            <person name="Kiefer A.F."/>
            <person name="Nichols A."/>
            <person name="Cepeda A.J."/>
            <person name="Yan W."/>
            <person name="Fan B."/>
            <person name="Jiang Y."/>
            <person name="Adhikari A."/>
            <person name="Zheng C.-J."/>
            <person name="Schuster L."/>
            <person name="Cowan T.M."/>
            <person name="Smanski M.J."/>
            <person name="Chevrette M.G."/>
            <person name="De Carvalho L.P.S."/>
            <person name="Shen B."/>
        </authorList>
    </citation>
    <scope>NUCLEOTIDE SEQUENCE [LARGE SCALE GENOMIC DNA]</scope>
    <source>
        <strain evidence="3 4">NPDC018013</strain>
    </source>
</reference>
<dbReference type="Pfam" id="PF01039">
    <property type="entry name" value="Carboxyl_trans"/>
    <property type="match status" value="1"/>
</dbReference>
<dbReference type="PROSITE" id="PS50989">
    <property type="entry name" value="COA_CT_CTER"/>
    <property type="match status" value="1"/>
</dbReference>
<gene>
    <name evidence="3" type="ORF">ACH4GP_00945</name>
</gene>
<dbReference type="InterPro" id="IPR000438">
    <property type="entry name" value="Acetyl_CoA_COase_Trfase_b_su"/>
</dbReference>
<evidence type="ECO:0000313" key="4">
    <source>
        <dbReference type="Proteomes" id="UP001610990"/>
    </source>
</evidence>
<evidence type="ECO:0000313" key="3">
    <source>
        <dbReference type="EMBL" id="MFH8582948.1"/>
    </source>
</evidence>
<dbReference type="Gene3D" id="3.90.226.10">
    <property type="entry name" value="2-enoyl-CoA Hydratase, Chain A, domain 1"/>
    <property type="match status" value="2"/>
</dbReference>
<dbReference type="InterPro" id="IPR051047">
    <property type="entry name" value="AccD/PCCB"/>
</dbReference>
<dbReference type="EC" id="6.-.-.-" evidence="3"/>
<organism evidence="3 4">
    <name type="scientific">Streptomyces celluloflavus</name>
    <dbReference type="NCBI Taxonomy" id="58344"/>
    <lineage>
        <taxon>Bacteria</taxon>
        <taxon>Bacillati</taxon>
        <taxon>Actinomycetota</taxon>
        <taxon>Actinomycetes</taxon>
        <taxon>Kitasatosporales</taxon>
        <taxon>Streptomycetaceae</taxon>
        <taxon>Streptomyces</taxon>
    </lineage>
</organism>
<dbReference type="RefSeq" id="WP_367434297.1">
    <property type="nucleotide sequence ID" value="NZ_CP108413.1"/>
</dbReference>
<dbReference type="EMBL" id="JBIRGH010000001">
    <property type="protein sequence ID" value="MFH8582948.1"/>
    <property type="molecule type" value="Genomic_DNA"/>
</dbReference>
<accession>A0ABW7R6Z9</accession>
<sequence>MSEPQAHLHTTADKLADLRRRTDEATHAGSARAVEKQHAKGKLTARERIGLLLDEGSFVELDEFARHRSTSFGIERNRPYGDGVVTGYGTVDGRTVCVYSQDFTVFGGSLGEVYGEKIVKVMDFALKNGCPVVGINDGGGARIQEGVAALGLFAEIFRRNVHASGVVPQISLIVGPCAGGAVYSPAITDFTVMVDQTSHMFITGPDVIKTVTGEDVGFEELGGARTHNTTSGVAHHMAGDEKDAIEYVKALLSYLPSNNLSEPPAFPEEADLAVSDTDRELDTLIPDSANQPYDMHSVVEHVLDDNEFLETQALFAPNILTGFGRVEGHPVGIVANQPMQCAGCLDINASEKAARFVRTCDAFNIPVLTFVDVPGFLPGTDQEWDGIIRRGAKLIYAYAEATVPLITVITRKAFGGAYDVMGSKHLGADLNLAWPTAQIAVMGAQGAVNILHRRALAAIEDPAAQDRRRQELIQEYEDALLNPYVAAERGYVDAVIMPSETRRHIVRGLRTLRNKREALPPKKHGNIPL</sequence>
<keyword evidence="3" id="KW-0436">Ligase</keyword>
<dbReference type="InterPro" id="IPR029045">
    <property type="entry name" value="ClpP/crotonase-like_dom_sf"/>
</dbReference>
<dbReference type="GO" id="GO:0016874">
    <property type="term" value="F:ligase activity"/>
    <property type="evidence" value="ECO:0007669"/>
    <property type="project" value="UniProtKB-KW"/>
</dbReference>
<dbReference type="InterPro" id="IPR011763">
    <property type="entry name" value="COA_CT_C"/>
</dbReference>
<dbReference type="PRINTS" id="PR01070">
    <property type="entry name" value="ACCCTRFRASEB"/>
</dbReference>
<dbReference type="InterPro" id="IPR034733">
    <property type="entry name" value="AcCoA_carboxyl_beta"/>
</dbReference>
<feature type="domain" description="CoA carboxyltransferase N-terminal" evidence="1">
    <location>
        <begin position="11"/>
        <end position="267"/>
    </location>
</feature>
<evidence type="ECO:0000259" key="2">
    <source>
        <dbReference type="PROSITE" id="PS50989"/>
    </source>
</evidence>
<name>A0ABW7R6Z9_9ACTN</name>
<feature type="domain" description="CoA carboxyltransferase C-terminal" evidence="2">
    <location>
        <begin position="276"/>
        <end position="523"/>
    </location>
</feature>
<protein>
    <submittedName>
        <fullName evidence="3">Acyl-CoA carboxylase subunit beta</fullName>
        <ecNumber evidence="3">6.-.-.-</ecNumber>
    </submittedName>
</protein>
<dbReference type="SUPFAM" id="SSF52096">
    <property type="entry name" value="ClpP/crotonase"/>
    <property type="match status" value="2"/>
</dbReference>
<dbReference type="PANTHER" id="PTHR43842">
    <property type="entry name" value="PROPIONYL-COA CARBOXYLASE BETA CHAIN"/>
    <property type="match status" value="1"/>
</dbReference>
<proteinExistence type="predicted"/>
<dbReference type="Proteomes" id="UP001610990">
    <property type="component" value="Unassembled WGS sequence"/>
</dbReference>
<keyword evidence="4" id="KW-1185">Reference proteome</keyword>
<dbReference type="PROSITE" id="PS50980">
    <property type="entry name" value="COA_CT_NTER"/>
    <property type="match status" value="1"/>
</dbReference>
<dbReference type="PANTHER" id="PTHR43842:SF2">
    <property type="entry name" value="PROPIONYL-COA CARBOXYLASE BETA CHAIN, MITOCHONDRIAL"/>
    <property type="match status" value="1"/>
</dbReference>
<dbReference type="InterPro" id="IPR011762">
    <property type="entry name" value="COA_CT_N"/>
</dbReference>